<keyword evidence="1" id="KW-0812">Transmembrane</keyword>
<keyword evidence="1" id="KW-1133">Transmembrane helix</keyword>
<dbReference type="AlphaFoldDB" id="A0A0K2W492"/>
<feature type="transmembrane region" description="Helical" evidence="1">
    <location>
        <begin position="14"/>
        <end position="34"/>
    </location>
</feature>
<keyword evidence="1" id="KW-0472">Membrane</keyword>
<proteinExistence type="predicted"/>
<evidence type="ECO:0000256" key="1">
    <source>
        <dbReference type="SAM" id="Phobius"/>
    </source>
</evidence>
<sequence length="377" mass="41108">MFVLRWLRRLFKTILWLIVLVVLIPIVGLAYGFLTIPALDKAPLPGIAEGAPPAELAAKVRQAIPGYQSPRSSIWLAYPKWAAVHTARDYAAFVDEDQPSGFPYLSYIGRYWQDYVAIIRASSVDGFNTADYVMPTLTGIGLTIDYALQWAYENTVGRITEATAGKRIAADIYQAKVAGDYAAFIDKTPWYEFPYAEKRAGLFAVEPATGDDSLRTSERKLAFGLADTVKQWCADLGRSALATADDPGPPDIHVWAKGPVGEAARNEPDTLLERDLGGDGTIFVTGRSQAFTGTIPRLIDEGISFVEIGGNDEIMITVTSDAEITAPDGSRILFSQPIPVSPDTRRTALTVAVRKLHFVLPALAKAGARLEHVYADD</sequence>
<gene>
    <name evidence="2" type="ORF">MPL1032_340062</name>
</gene>
<organism evidence="2 3">
    <name type="scientific">Mesorhizobium plurifarium</name>
    <dbReference type="NCBI Taxonomy" id="69974"/>
    <lineage>
        <taxon>Bacteria</taxon>
        <taxon>Pseudomonadati</taxon>
        <taxon>Pseudomonadota</taxon>
        <taxon>Alphaproteobacteria</taxon>
        <taxon>Hyphomicrobiales</taxon>
        <taxon>Phyllobacteriaceae</taxon>
        <taxon>Mesorhizobium</taxon>
    </lineage>
</organism>
<protein>
    <submittedName>
        <fullName evidence="2">Uncharacterized protein</fullName>
    </submittedName>
</protein>
<name>A0A0K2W492_MESPL</name>
<evidence type="ECO:0000313" key="2">
    <source>
        <dbReference type="EMBL" id="CDX61130.1"/>
    </source>
</evidence>
<evidence type="ECO:0000313" key="3">
    <source>
        <dbReference type="Proteomes" id="UP000182888"/>
    </source>
</evidence>
<dbReference type="Proteomes" id="UP000182888">
    <property type="component" value="Unassembled WGS sequence"/>
</dbReference>
<dbReference type="EMBL" id="CCND01000028">
    <property type="protein sequence ID" value="CDX61130.1"/>
    <property type="molecule type" value="Genomic_DNA"/>
</dbReference>
<accession>A0A0K2W492</accession>
<reference evidence="3" key="1">
    <citation type="submission" date="2014-08" db="EMBL/GenBank/DDBJ databases">
        <authorList>
            <person name="Edwards T."/>
        </authorList>
    </citation>
    <scope>NUCLEOTIDE SEQUENCE [LARGE SCALE GENOMIC DNA]</scope>
</reference>